<sequence>MSRGPTPVHALMTSSRRRGGPTFTAQRGHQLIMKFWASHPRPTPARTFMMSTSSEYHLSFSISYRDQKRAPS</sequence>
<dbReference type="EMBL" id="KI925467">
    <property type="protein sequence ID" value="ETW74649.1"/>
    <property type="molecule type" value="Genomic_DNA"/>
</dbReference>
<dbReference type="GeneID" id="20676716"/>
<name>W4JMF5_HETIT</name>
<dbReference type="Proteomes" id="UP000030671">
    <property type="component" value="Unassembled WGS sequence"/>
</dbReference>
<reference evidence="2 3" key="1">
    <citation type="journal article" date="2012" name="New Phytol.">
        <title>Insight into trade-off between wood decay and parasitism from the genome of a fungal forest pathogen.</title>
        <authorList>
            <person name="Olson A."/>
            <person name="Aerts A."/>
            <person name="Asiegbu F."/>
            <person name="Belbahri L."/>
            <person name="Bouzid O."/>
            <person name="Broberg A."/>
            <person name="Canback B."/>
            <person name="Coutinho P.M."/>
            <person name="Cullen D."/>
            <person name="Dalman K."/>
            <person name="Deflorio G."/>
            <person name="van Diepen L.T."/>
            <person name="Dunand C."/>
            <person name="Duplessis S."/>
            <person name="Durling M."/>
            <person name="Gonthier P."/>
            <person name="Grimwood J."/>
            <person name="Fossdal C.G."/>
            <person name="Hansson D."/>
            <person name="Henrissat B."/>
            <person name="Hietala A."/>
            <person name="Himmelstrand K."/>
            <person name="Hoffmeister D."/>
            <person name="Hogberg N."/>
            <person name="James T.Y."/>
            <person name="Karlsson M."/>
            <person name="Kohler A."/>
            <person name="Kues U."/>
            <person name="Lee Y.H."/>
            <person name="Lin Y.C."/>
            <person name="Lind M."/>
            <person name="Lindquist E."/>
            <person name="Lombard V."/>
            <person name="Lucas S."/>
            <person name="Lunden K."/>
            <person name="Morin E."/>
            <person name="Murat C."/>
            <person name="Park J."/>
            <person name="Raffaello T."/>
            <person name="Rouze P."/>
            <person name="Salamov A."/>
            <person name="Schmutz J."/>
            <person name="Solheim H."/>
            <person name="Stahlberg J."/>
            <person name="Velez H."/>
            <person name="de Vries R.P."/>
            <person name="Wiebenga A."/>
            <person name="Woodward S."/>
            <person name="Yakovlev I."/>
            <person name="Garbelotto M."/>
            <person name="Martin F."/>
            <person name="Grigoriev I.V."/>
            <person name="Stenlid J."/>
        </authorList>
    </citation>
    <scope>NUCLEOTIDE SEQUENCE [LARGE SCALE GENOMIC DNA]</scope>
    <source>
        <strain evidence="2 3">TC 32-1</strain>
    </source>
</reference>
<accession>W4JMF5</accession>
<gene>
    <name evidence="2" type="ORF">HETIRDRAFT_456219</name>
</gene>
<dbReference type="InParanoid" id="W4JMF5"/>
<evidence type="ECO:0000256" key="1">
    <source>
        <dbReference type="SAM" id="MobiDB-lite"/>
    </source>
</evidence>
<dbReference type="AlphaFoldDB" id="W4JMF5"/>
<dbReference type="HOGENOM" id="CLU_2722544_0_0_1"/>
<organism evidence="2 3">
    <name type="scientific">Heterobasidion irregulare (strain TC 32-1)</name>
    <dbReference type="NCBI Taxonomy" id="747525"/>
    <lineage>
        <taxon>Eukaryota</taxon>
        <taxon>Fungi</taxon>
        <taxon>Dikarya</taxon>
        <taxon>Basidiomycota</taxon>
        <taxon>Agaricomycotina</taxon>
        <taxon>Agaricomycetes</taxon>
        <taxon>Russulales</taxon>
        <taxon>Bondarzewiaceae</taxon>
        <taxon>Heterobasidion</taxon>
        <taxon>Heterobasidion annosum species complex</taxon>
    </lineage>
</organism>
<evidence type="ECO:0000313" key="2">
    <source>
        <dbReference type="EMBL" id="ETW74649.1"/>
    </source>
</evidence>
<dbReference type="RefSeq" id="XP_009553144.1">
    <property type="nucleotide sequence ID" value="XM_009554849.1"/>
</dbReference>
<proteinExistence type="predicted"/>
<feature type="region of interest" description="Disordered" evidence="1">
    <location>
        <begin position="1"/>
        <end position="23"/>
    </location>
</feature>
<dbReference type="KEGG" id="hir:HETIRDRAFT_456219"/>
<protein>
    <submittedName>
        <fullName evidence="2">Uncharacterized protein</fullName>
    </submittedName>
</protein>
<evidence type="ECO:0000313" key="3">
    <source>
        <dbReference type="Proteomes" id="UP000030671"/>
    </source>
</evidence>
<keyword evidence="3" id="KW-1185">Reference proteome</keyword>